<organism evidence="2 3">
    <name type="scientific">Acetobacter fallax</name>
    <dbReference type="NCBI Taxonomy" id="1737473"/>
    <lineage>
        <taxon>Bacteria</taxon>
        <taxon>Pseudomonadati</taxon>
        <taxon>Pseudomonadota</taxon>
        <taxon>Alphaproteobacteria</taxon>
        <taxon>Acetobacterales</taxon>
        <taxon>Acetobacteraceae</taxon>
        <taxon>Acetobacter</taxon>
    </lineage>
</organism>
<dbReference type="Proteomes" id="UP000615326">
    <property type="component" value="Unassembled WGS sequence"/>
</dbReference>
<proteinExistence type="predicted"/>
<keyword evidence="1" id="KW-0812">Transmembrane</keyword>
<accession>A0ABX0K9N9</accession>
<evidence type="ECO:0000256" key="1">
    <source>
        <dbReference type="SAM" id="Phobius"/>
    </source>
</evidence>
<feature type="transmembrane region" description="Helical" evidence="1">
    <location>
        <begin position="85"/>
        <end position="102"/>
    </location>
</feature>
<protein>
    <submittedName>
        <fullName evidence="2">Uncharacterized protein</fullName>
    </submittedName>
</protein>
<evidence type="ECO:0000313" key="3">
    <source>
        <dbReference type="Proteomes" id="UP000615326"/>
    </source>
</evidence>
<reference evidence="2 3" key="1">
    <citation type="journal article" date="2020" name="Int. J. Syst. Evol. Microbiol.">
        <title>Novel acetic acid bacteria from cider fermentations: Acetobacter conturbans sp. nov. and Acetobacter fallax sp. nov.</title>
        <authorList>
            <person name="Sombolestani A.S."/>
            <person name="Cleenwerck I."/>
            <person name="Cnockaert M."/>
            <person name="Borremans W."/>
            <person name="Wieme A.D."/>
            <person name="De Vuyst L."/>
            <person name="Vandamme P."/>
        </authorList>
    </citation>
    <scope>NUCLEOTIDE SEQUENCE [LARGE SCALE GENOMIC DNA]</scope>
    <source>
        <strain evidence="2 3">LMG 1637</strain>
    </source>
</reference>
<keyword evidence="1" id="KW-0472">Membrane</keyword>
<name>A0ABX0K9N9_9PROT</name>
<keyword evidence="1" id="KW-1133">Transmembrane helix</keyword>
<comment type="caution">
    <text evidence="2">The sequence shown here is derived from an EMBL/GenBank/DDBJ whole genome shotgun (WGS) entry which is preliminary data.</text>
</comment>
<gene>
    <name evidence="2" type="ORF">GOB84_11270</name>
</gene>
<sequence length="111" mass="11735">MHGDEAADFGRCDLAHTATGFATNLGATFFWAVFYEAALGANPSWLRFAGVTAALGPVSAIVDYRATPKRLTPGWELIFGKREMTTIYGALVLGMAAGSGLVRCCGRKNCG</sequence>
<feature type="transmembrane region" description="Helical" evidence="1">
    <location>
        <begin position="45"/>
        <end position="64"/>
    </location>
</feature>
<dbReference type="EMBL" id="WOSW01000021">
    <property type="protein sequence ID" value="NHO33129.1"/>
    <property type="molecule type" value="Genomic_DNA"/>
</dbReference>
<keyword evidence="3" id="KW-1185">Reference proteome</keyword>
<evidence type="ECO:0000313" key="2">
    <source>
        <dbReference type="EMBL" id="NHO33129.1"/>
    </source>
</evidence>